<keyword evidence="4" id="KW-0410">Iron transport</keyword>
<evidence type="ECO:0000256" key="8">
    <source>
        <dbReference type="ARBA" id="ARBA00023077"/>
    </source>
</evidence>
<dbReference type="PANTHER" id="PTHR32552:SF81">
    <property type="entry name" value="TONB-DEPENDENT OUTER MEMBRANE RECEPTOR"/>
    <property type="match status" value="1"/>
</dbReference>
<keyword evidence="10 11" id="KW-0998">Cell outer membrane</keyword>
<evidence type="ECO:0000256" key="7">
    <source>
        <dbReference type="ARBA" id="ARBA00023065"/>
    </source>
</evidence>
<evidence type="ECO:0000256" key="5">
    <source>
        <dbReference type="ARBA" id="ARBA00022692"/>
    </source>
</evidence>
<organism evidence="12 13">
    <name type="scientific">Paraglaciecola aquimarina</name>
    <dbReference type="NCBI Taxonomy" id="1235557"/>
    <lineage>
        <taxon>Bacteria</taxon>
        <taxon>Pseudomonadati</taxon>
        <taxon>Pseudomonadota</taxon>
        <taxon>Gammaproteobacteria</taxon>
        <taxon>Alteromonadales</taxon>
        <taxon>Alteromonadaceae</taxon>
        <taxon>Paraglaciecola</taxon>
    </lineage>
</organism>
<protein>
    <submittedName>
        <fullName evidence="12">TonB-dependent receptor</fullName>
    </submittedName>
</protein>
<dbReference type="InterPro" id="IPR036942">
    <property type="entry name" value="Beta-barrel_TonB_sf"/>
</dbReference>
<evidence type="ECO:0000313" key="12">
    <source>
        <dbReference type="EMBL" id="MDU0355588.1"/>
    </source>
</evidence>
<evidence type="ECO:0000256" key="2">
    <source>
        <dbReference type="ARBA" id="ARBA00022448"/>
    </source>
</evidence>
<gene>
    <name evidence="12" type="ORF">RS130_18295</name>
</gene>
<dbReference type="RefSeq" id="WP_316027122.1">
    <property type="nucleotide sequence ID" value="NZ_JAWDIO010000002.1"/>
</dbReference>
<keyword evidence="2 11" id="KW-0813">Transport</keyword>
<keyword evidence="7" id="KW-0406">Ion transport</keyword>
<evidence type="ECO:0000313" key="13">
    <source>
        <dbReference type="Proteomes" id="UP001247805"/>
    </source>
</evidence>
<keyword evidence="3 11" id="KW-1134">Transmembrane beta strand</keyword>
<keyword evidence="5 11" id="KW-0812">Transmembrane</keyword>
<evidence type="ECO:0000256" key="4">
    <source>
        <dbReference type="ARBA" id="ARBA00022496"/>
    </source>
</evidence>
<evidence type="ECO:0000256" key="9">
    <source>
        <dbReference type="ARBA" id="ARBA00023136"/>
    </source>
</evidence>
<keyword evidence="12" id="KW-0675">Receptor</keyword>
<evidence type="ECO:0000256" key="1">
    <source>
        <dbReference type="ARBA" id="ARBA00004571"/>
    </source>
</evidence>
<dbReference type="InterPro" id="IPR039426">
    <property type="entry name" value="TonB-dep_rcpt-like"/>
</dbReference>
<proteinExistence type="inferred from homology"/>
<reference evidence="12 13" key="1">
    <citation type="submission" date="2023-10" db="EMBL/GenBank/DDBJ databases">
        <title>Glaciecola aquimarina strain GGW-M5 nov., isolated from a coastal seawater.</title>
        <authorList>
            <person name="Bayburt H."/>
            <person name="Kim J.M."/>
            <person name="Choi B.J."/>
            <person name="Jeon C.O."/>
        </authorList>
    </citation>
    <scope>NUCLEOTIDE SEQUENCE [LARGE SCALE GENOMIC DNA]</scope>
    <source>
        <strain evidence="12 13">KCTC 32108</strain>
    </source>
</reference>
<sequence>MSKLDDIENPVLQQAVLDNVEFAAESLIGLEFGIKGTNEDGTLTLDFSTFYQERDDVQFKNSIVEDQSFIDFINNAADGKNYGMEVSINYLASDSVELFANLGYLRTEVTGMTREVNDVLETIDGREQAHAPKYQVNLGVITDLSQNLKWLLEVDAKDDFYYSFGHDNRSDSIALVHTSLDYVMSDWRVSFYARNLFDKDYANRGFYFGNDPLDQWTPHVYEQFGEPRRVGINVKYSY</sequence>
<dbReference type="Gene3D" id="2.40.170.20">
    <property type="entry name" value="TonB-dependent receptor, beta-barrel domain"/>
    <property type="match status" value="1"/>
</dbReference>
<keyword evidence="13" id="KW-1185">Reference proteome</keyword>
<evidence type="ECO:0000256" key="11">
    <source>
        <dbReference type="PROSITE-ProRule" id="PRU01360"/>
    </source>
</evidence>
<name>A0ABU3SZZ4_9ALTE</name>
<keyword evidence="9 11" id="KW-0472">Membrane</keyword>
<comment type="similarity">
    <text evidence="11">Belongs to the TonB-dependent receptor family.</text>
</comment>
<comment type="subcellular location">
    <subcellularLocation>
        <location evidence="1 11">Cell outer membrane</location>
        <topology evidence="1 11">Multi-pass membrane protein</topology>
    </subcellularLocation>
</comment>
<dbReference type="SUPFAM" id="SSF56935">
    <property type="entry name" value="Porins"/>
    <property type="match status" value="1"/>
</dbReference>
<keyword evidence="6" id="KW-0408">Iron</keyword>
<accession>A0ABU3SZZ4</accession>
<dbReference type="EMBL" id="JAWDIO010000002">
    <property type="protein sequence ID" value="MDU0355588.1"/>
    <property type="molecule type" value="Genomic_DNA"/>
</dbReference>
<evidence type="ECO:0000256" key="3">
    <source>
        <dbReference type="ARBA" id="ARBA00022452"/>
    </source>
</evidence>
<comment type="caution">
    <text evidence="12">The sequence shown here is derived from an EMBL/GenBank/DDBJ whole genome shotgun (WGS) entry which is preliminary data.</text>
</comment>
<dbReference type="PROSITE" id="PS52016">
    <property type="entry name" value="TONB_DEPENDENT_REC_3"/>
    <property type="match status" value="1"/>
</dbReference>
<dbReference type="Proteomes" id="UP001247805">
    <property type="component" value="Unassembled WGS sequence"/>
</dbReference>
<evidence type="ECO:0000256" key="6">
    <source>
        <dbReference type="ARBA" id="ARBA00023004"/>
    </source>
</evidence>
<dbReference type="PANTHER" id="PTHR32552">
    <property type="entry name" value="FERRICHROME IRON RECEPTOR-RELATED"/>
    <property type="match status" value="1"/>
</dbReference>
<evidence type="ECO:0000256" key="10">
    <source>
        <dbReference type="ARBA" id="ARBA00023237"/>
    </source>
</evidence>
<keyword evidence="8" id="KW-0798">TonB box</keyword>